<accession>M1DD26</accession>
<reference evidence="2" key="2">
    <citation type="submission" date="2015-06" db="UniProtKB">
        <authorList>
            <consortium name="EnsemblPlants"/>
        </authorList>
    </citation>
    <scope>IDENTIFICATION</scope>
    <source>
        <strain evidence="2">DM1-3 516 R44</strain>
    </source>
</reference>
<sequence>MAEKNMPEVAVKKPKKEIDDATIFSGRLKDGDEKITLLVYFWDYDIAPSHGLRPPSRPVKGTTGRGGARGPLTSGPHKHGKTPLRLRTFLGSLWGLLPHKPRLAPRLVVANTGREDPRGHGEQWLSVFLAALAP</sequence>
<dbReference type="AlphaFoldDB" id="M1DD26"/>
<name>M1DD26_SOLTU</name>
<evidence type="ECO:0000313" key="2">
    <source>
        <dbReference type="EnsemblPlants" id="PGSC0003DMT400087055"/>
    </source>
</evidence>
<feature type="region of interest" description="Disordered" evidence="1">
    <location>
        <begin position="50"/>
        <end position="83"/>
    </location>
</feature>
<dbReference type="InParanoid" id="M1DD26"/>
<dbReference type="PaxDb" id="4113-PGSC0003DMT400087055"/>
<reference evidence="3" key="1">
    <citation type="journal article" date="2011" name="Nature">
        <title>Genome sequence and analysis of the tuber crop potato.</title>
        <authorList>
            <consortium name="The Potato Genome Sequencing Consortium"/>
        </authorList>
    </citation>
    <scope>NUCLEOTIDE SEQUENCE [LARGE SCALE GENOMIC DNA]</scope>
    <source>
        <strain evidence="3">cv. DM1-3 516 R44</strain>
    </source>
</reference>
<dbReference type="EnsemblPlants" id="PGSC0003DMT400087055">
    <property type="protein sequence ID" value="PGSC0003DMT400087055"/>
    <property type="gene ID" value="PGSC0003DMG400036626"/>
</dbReference>
<dbReference type="Gramene" id="PGSC0003DMT400087055">
    <property type="protein sequence ID" value="PGSC0003DMT400087055"/>
    <property type="gene ID" value="PGSC0003DMG400036626"/>
</dbReference>
<proteinExistence type="predicted"/>
<evidence type="ECO:0000256" key="1">
    <source>
        <dbReference type="SAM" id="MobiDB-lite"/>
    </source>
</evidence>
<dbReference type="HOGENOM" id="CLU_1899938_0_0_1"/>
<evidence type="ECO:0000313" key="3">
    <source>
        <dbReference type="Proteomes" id="UP000011115"/>
    </source>
</evidence>
<organism evidence="2 3">
    <name type="scientific">Solanum tuberosum</name>
    <name type="common">Potato</name>
    <dbReference type="NCBI Taxonomy" id="4113"/>
    <lineage>
        <taxon>Eukaryota</taxon>
        <taxon>Viridiplantae</taxon>
        <taxon>Streptophyta</taxon>
        <taxon>Embryophyta</taxon>
        <taxon>Tracheophyta</taxon>
        <taxon>Spermatophyta</taxon>
        <taxon>Magnoliopsida</taxon>
        <taxon>eudicotyledons</taxon>
        <taxon>Gunneridae</taxon>
        <taxon>Pentapetalae</taxon>
        <taxon>asterids</taxon>
        <taxon>lamiids</taxon>
        <taxon>Solanales</taxon>
        <taxon>Solanaceae</taxon>
        <taxon>Solanoideae</taxon>
        <taxon>Solaneae</taxon>
        <taxon>Solanum</taxon>
    </lineage>
</organism>
<keyword evidence="3" id="KW-1185">Reference proteome</keyword>
<dbReference type="Proteomes" id="UP000011115">
    <property type="component" value="Unassembled WGS sequence"/>
</dbReference>
<protein>
    <submittedName>
        <fullName evidence="2">Uncharacterized protein</fullName>
    </submittedName>
</protein>